<feature type="chain" id="PRO_5045851577" evidence="2">
    <location>
        <begin position="43"/>
        <end position="243"/>
    </location>
</feature>
<dbReference type="Gene3D" id="2.60.120.260">
    <property type="entry name" value="Galactose-binding domain-like"/>
    <property type="match status" value="1"/>
</dbReference>
<dbReference type="PANTHER" id="PTHR42732">
    <property type="entry name" value="BETA-GALACTOSIDASE"/>
    <property type="match status" value="1"/>
</dbReference>
<evidence type="ECO:0000256" key="2">
    <source>
        <dbReference type="SAM" id="SignalP"/>
    </source>
</evidence>
<dbReference type="Proteomes" id="UP001597375">
    <property type="component" value="Unassembled WGS sequence"/>
</dbReference>
<dbReference type="InterPro" id="IPR008979">
    <property type="entry name" value="Galactose-bd-like_sf"/>
</dbReference>
<evidence type="ECO:0000256" key="1">
    <source>
        <dbReference type="ARBA" id="ARBA00007401"/>
    </source>
</evidence>
<keyword evidence="2" id="KW-0732">Signal</keyword>
<dbReference type="PANTHER" id="PTHR42732:SF2">
    <property type="entry name" value="BETA-MANNOSIDASE"/>
    <property type="match status" value="1"/>
</dbReference>
<proteinExistence type="inferred from homology"/>
<dbReference type="EMBL" id="JBHUIT010000017">
    <property type="protein sequence ID" value="MFD2257004.1"/>
    <property type="molecule type" value="Genomic_DNA"/>
</dbReference>
<comment type="caution">
    <text evidence="4">The sequence shown here is derived from an EMBL/GenBank/DDBJ whole genome shotgun (WGS) entry which is preliminary data.</text>
</comment>
<feature type="signal peptide" evidence="2">
    <location>
        <begin position="1"/>
        <end position="42"/>
    </location>
</feature>
<dbReference type="InterPro" id="IPR051913">
    <property type="entry name" value="GH2_Domain-Containing"/>
</dbReference>
<accession>A0ABW5D989</accession>
<feature type="domain" description="Glycosyl hydrolases family 2 sugar binding" evidence="3">
    <location>
        <begin position="132"/>
        <end position="196"/>
    </location>
</feature>
<evidence type="ECO:0000313" key="5">
    <source>
        <dbReference type="Proteomes" id="UP001597375"/>
    </source>
</evidence>
<sequence length="243" mass="26771">MKPAKFKTNRTIKRLRSSSSLARLLTALVSLSAGIASPLAHGEQNAEWEPAPASISSRWGEDVTPENVWEEYPRPQLVRDGWKNLNGLWNYKIGAIETTEQPKTWDGKILVPFALESSLSGVGKRLDGKEALWYQKTFEYGAVSGRLLLNFEAVDHTSTIWVNGQEIGKNVGGNLPFSLDITEAVKKGSNEIVLRVEDSQATAANTNYGANRSGKVTRSGILQCLESGKPCGWKRCLPHIYSL</sequence>
<protein>
    <submittedName>
        <fullName evidence="4">Sugar-binding domain-containing protein</fullName>
    </submittedName>
</protein>
<dbReference type="Pfam" id="PF02837">
    <property type="entry name" value="Glyco_hydro_2_N"/>
    <property type="match status" value="1"/>
</dbReference>
<name>A0ABW5D989_9BACT</name>
<dbReference type="InterPro" id="IPR006104">
    <property type="entry name" value="Glyco_hydro_2_N"/>
</dbReference>
<keyword evidence="5" id="KW-1185">Reference proteome</keyword>
<evidence type="ECO:0000313" key="4">
    <source>
        <dbReference type="EMBL" id="MFD2257004.1"/>
    </source>
</evidence>
<gene>
    <name evidence="4" type="ORF">ACFSSA_09970</name>
</gene>
<comment type="similarity">
    <text evidence="1">Belongs to the glycosyl hydrolase 2 family.</text>
</comment>
<reference evidence="5" key="1">
    <citation type="journal article" date="2019" name="Int. J. Syst. Evol. Microbiol.">
        <title>The Global Catalogue of Microorganisms (GCM) 10K type strain sequencing project: providing services to taxonomists for standard genome sequencing and annotation.</title>
        <authorList>
            <consortium name="The Broad Institute Genomics Platform"/>
            <consortium name="The Broad Institute Genome Sequencing Center for Infectious Disease"/>
            <person name="Wu L."/>
            <person name="Ma J."/>
        </authorList>
    </citation>
    <scope>NUCLEOTIDE SEQUENCE [LARGE SCALE GENOMIC DNA]</scope>
    <source>
        <strain evidence="5">CGMCC 4.7106</strain>
    </source>
</reference>
<evidence type="ECO:0000259" key="3">
    <source>
        <dbReference type="Pfam" id="PF02837"/>
    </source>
</evidence>
<dbReference type="RefSeq" id="WP_386820292.1">
    <property type="nucleotide sequence ID" value="NZ_JBHUIT010000017.1"/>
</dbReference>
<organism evidence="4 5">
    <name type="scientific">Luteolibacter algae</name>
    <dbReference type="NCBI Taxonomy" id="454151"/>
    <lineage>
        <taxon>Bacteria</taxon>
        <taxon>Pseudomonadati</taxon>
        <taxon>Verrucomicrobiota</taxon>
        <taxon>Verrucomicrobiia</taxon>
        <taxon>Verrucomicrobiales</taxon>
        <taxon>Verrucomicrobiaceae</taxon>
        <taxon>Luteolibacter</taxon>
    </lineage>
</organism>
<dbReference type="SUPFAM" id="SSF49785">
    <property type="entry name" value="Galactose-binding domain-like"/>
    <property type="match status" value="1"/>
</dbReference>